<dbReference type="Proteomes" id="UP000000486">
    <property type="component" value="Chromosome"/>
</dbReference>
<dbReference type="EMBL" id="CP002816">
    <property type="protein sequence ID" value="AEH91908.1"/>
    <property type="molecule type" value="Genomic_DNA"/>
</dbReference>
<reference evidence="1 2" key="1">
    <citation type="journal article" date="2011" name="J. Bacteriol.">
        <title>Genome sequence of the nonpathogenic Listeria monocytogenes serovar 4a strain M7.</title>
        <authorList>
            <person name="Chen J."/>
            <person name="Xia Y."/>
            <person name="Cheng C."/>
            <person name="Fang C."/>
            <person name="Shan Y."/>
            <person name="Jin G."/>
            <person name="Fang W."/>
        </authorList>
    </citation>
    <scope>NUCLEOTIDE SEQUENCE [LARGE SCALE GENOMIC DNA]</scope>
    <source>
        <strain evidence="1 2">M7</strain>
    </source>
</reference>
<name>A0A0E0UUX3_LISMM</name>
<accession>A0A0E0UUX3</accession>
<dbReference type="AlphaFoldDB" id="A0A0E0UUX3"/>
<gene>
    <name evidence="1" type="ordered locus">LMM7_0903</name>
</gene>
<evidence type="ECO:0000313" key="1">
    <source>
        <dbReference type="EMBL" id="AEH91908.1"/>
    </source>
</evidence>
<evidence type="ECO:0000313" key="2">
    <source>
        <dbReference type="Proteomes" id="UP000000486"/>
    </source>
</evidence>
<dbReference type="PATRIC" id="fig|1030009.3.peg.890"/>
<organism evidence="1 2">
    <name type="scientific">Listeria monocytogenes serotype 4a (strain M7)</name>
    <dbReference type="NCBI Taxonomy" id="1030009"/>
    <lineage>
        <taxon>Bacteria</taxon>
        <taxon>Bacillati</taxon>
        <taxon>Bacillota</taxon>
        <taxon>Bacilli</taxon>
        <taxon>Bacillales</taxon>
        <taxon>Listeriaceae</taxon>
        <taxon>Listeria</taxon>
    </lineage>
</organism>
<proteinExistence type="predicted"/>
<dbReference type="KEGG" id="lmq:LMM7_0903"/>
<dbReference type="HOGENOM" id="CLU_160495_0_0_9"/>
<protein>
    <submittedName>
        <fullName evidence="1">Uncharacterized protein</fullName>
    </submittedName>
</protein>
<sequence length="125" mass="14703">MDNLSYIDIKKLVETDYYDFIKDDGFTPEQSAAATMEDFTLMMKKKYKNYFSVIQSLSLICLQQGFITDYLLERLNALKELNNLSDEEINVYENDKITLKNILEKNEFTIDIDIAFKARIDMLLE</sequence>
<dbReference type="RefSeq" id="WP_014589027.1">
    <property type="nucleotide sequence ID" value="NC_017537.1"/>
</dbReference>